<feature type="domain" description="Rab-GAP TBC" evidence="2">
    <location>
        <begin position="129"/>
        <end position="321"/>
    </location>
</feature>
<dbReference type="EMBL" id="CAJOAZ010000129">
    <property type="protein sequence ID" value="CAF3544512.1"/>
    <property type="molecule type" value="Genomic_DNA"/>
</dbReference>
<dbReference type="PANTHER" id="PTHR47219:SF25">
    <property type="entry name" value="RAB-GAP TBC DOMAIN-CONTAINING PROTEIN"/>
    <property type="match status" value="1"/>
</dbReference>
<proteinExistence type="predicted"/>
<dbReference type="Proteomes" id="UP000663844">
    <property type="component" value="Unassembled WGS sequence"/>
</dbReference>
<dbReference type="Gene3D" id="1.10.472.80">
    <property type="entry name" value="Ypt/Rab-GAP domain of gyp1p, domain 3"/>
    <property type="match status" value="1"/>
</dbReference>
<evidence type="ECO:0000313" key="3">
    <source>
        <dbReference type="EMBL" id="CAF1015748.1"/>
    </source>
</evidence>
<organism evidence="3 5">
    <name type="scientific">Adineta steineri</name>
    <dbReference type="NCBI Taxonomy" id="433720"/>
    <lineage>
        <taxon>Eukaryota</taxon>
        <taxon>Metazoa</taxon>
        <taxon>Spiralia</taxon>
        <taxon>Gnathifera</taxon>
        <taxon>Rotifera</taxon>
        <taxon>Eurotatoria</taxon>
        <taxon>Bdelloidea</taxon>
        <taxon>Adinetida</taxon>
        <taxon>Adinetidae</taxon>
        <taxon>Adineta</taxon>
    </lineage>
</organism>
<dbReference type="GO" id="GO:0031267">
    <property type="term" value="F:small GTPase binding"/>
    <property type="evidence" value="ECO:0007669"/>
    <property type="project" value="TreeGrafter"/>
</dbReference>
<dbReference type="FunFam" id="1.10.8.270:FF:000016">
    <property type="entry name" value="TBC1 domain family member 2A"/>
    <property type="match status" value="1"/>
</dbReference>
<dbReference type="PANTHER" id="PTHR47219">
    <property type="entry name" value="RAB GTPASE-ACTIVATING PROTEIN 1-LIKE"/>
    <property type="match status" value="1"/>
</dbReference>
<dbReference type="Gene3D" id="1.10.10.750">
    <property type="entry name" value="Ypt/Rab-GAP domain of gyp1p, domain 1"/>
    <property type="match status" value="1"/>
</dbReference>
<dbReference type="AlphaFoldDB" id="A0A814HUV6"/>
<reference evidence="3" key="1">
    <citation type="submission" date="2021-02" db="EMBL/GenBank/DDBJ databases">
        <authorList>
            <person name="Nowell W R."/>
        </authorList>
    </citation>
    <scope>NUCLEOTIDE SEQUENCE</scope>
</reference>
<dbReference type="InterPro" id="IPR050302">
    <property type="entry name" value="Rab_GAP_TBC_domain"/>
</dbReference>
<protein>
    <recommendedName>
        <fullName evidence="2">Rab-GAP TBC domain-containing protein</fullName>
    </recommendedName>
</protein>
<dbReference type="SUPFAM" id="SSF47923">
    <property type="entry name" value="Ypt/Rab-GAP domain of gyp1p"/>
    <property type="match status" value="2"/>
</dbReference>
<feature type="region of interest" description="Disordered" evidence="1">
    <location>
        <begin position="428"/>
        <end position="451"/>
    </location>
</feature>
<dbReference type="EMBL" id="CAJNOG010000153">
    <property type="protein sequence ID" value="CAF1015748.1"/>
    <property type="molecule type" value="Genomic_DNA"/>
</dbReference>
<evidence type="ECO:0000256" key="1">
    <source>
        <dbReference type="SAM" id="MobiDB-lite"/>
    </source>
</evidence>
<dbReference type="InterPro" id="IPR035969">
    <property type="entry name" value="Rab-GAP_TBC_sf"/>
</dbReference>
<dbReference type="Gene3D" id="1.10.8.270">
    <property type="entry name" value="putative rabgap domain of human tbc1 domain family member 14 like domains"/>
    <property type="match status" value="1"/>
</dbReference>
<gene>
    <name evidence="3" type="ORF">JYZ213_LOCUS16782</name>
    <name evidence="4" type="ORF">OXD698_LOCUS3611</name>
</gene>
<dbReference type="Proteomes" id="UP000663845">
    <property type="component" value="Unassembled WGS sequence"/>
</dbReference>
<dbReference type="GO" id="GO:0005096">
    <property type="term" value="F:GTPase activator activity"/>
    <property type="evidence" value="ECO:0007669"/>
    <property type="project" value="TreeGrafter"/>
</dbReference>
<dbReference type="PROSITE" id="PS50086">
    <property type="entry name" value="TBC_RABGAP"/>
    <property type="match status" value="1"/>
</dbReference>
<name>A0A814HUV6_9BILA</name>
<feature type="compositionally biased region" description="Pro residues" evidence="1">
    <location>
        <begin position="8"/>
        <end position="19"/>
    </location>
</feature>
<dbReference type="InterPro" id="IPR000195">
    <property type="entry name" value="Rab-GAP-TBC_dom"/>
</dbReference>
<accession>A0A814HUV6</accession>
<evidence type="ECO:0000259" key="2">
    <source>
        <dbReference type="PROSITE" id="PS50086"/>
    </source>
</evidence>
<feature type="region of interest" description="Disordered" evidence="1">
    <location>
        <begin position="1"/>
        <end position="20"/>
    </location>
</feature>
<evidence type="ECO:0000313" key="4">
    <source>
        <dbReference type="EMBL" id="CAF3544512.1"/>
    </source>
</evidence>
<evidence type="ECO:0000313" key="5">
    <source>
        <dbReference type="Proteomes" id="UP000663845"/>
    </source>
</evidence>
<sequence>MKQSSTPSNPPPLPLPPSTPVLTHIDKNLKKQLDEREKLFLLYEHEGKIPELITDISHLQSPRLSTTDPNSIDHYGFIHDKPIKSLSINDRKQIQQEIKRSERWNKMLRKASHTITRDNEQLRRRMFKGLPSTLRGAFWSRLFDLDEQLRVNKGYYDILKKKARLSSTYLSQIDLDVHRTYRNHQMFCNRYCLRQKHLFSILAAYSVYNTEIGYTQGMNQIVAFLLFYLPEEEAFWAFCQLMTSSRWMMHGFFCPGFPKLFRFQAQFEKIMKKMLPKVYKHFHTYQVQSDLYTIRWFMLCYLDCLPYPLTLRIWDIFVLDGEQVLLTTAFCILRIHRKKLLHLKTFDSINSFLKNDLCVNFANSSLTIDEIIEEYVVCYEKLKQNNLLTLPTPTENEIPMKPFNISMGDITKLTDNTSNKIINSDETTKAINTPPSKNSTSPRILTTQMSPKGTPVPVIETFLVSSIAPLATADEDSPSIVNLRDTSIEKQYMEIKRLTKPVQINDQQYLTEYDSCTVLSSADPSLSGYRRRQGHFGDDDDDTISSKSDIIDDDEHVQISHMITTSFIHDDDYDKIKRSPSFYDNVVDNEQSNYQYLRSQHYAFDTSIR</sequence>
<dbReference type="SMART" id="SM00164">
    <property type="entry name" value="TBC"/>
    <property type="match status" value="1"/>
</dbReference>
<comment type="caution">
    <text evidence="3">The sequence shown here is derived from an EMBL/GenBank/DDBJ whole genome shotgun (WGS) entry which is preliminary data.</text>
</comment>
<dbReference type="Pfam" id="PF00566">
    <property type="entry name" value="RabGAP-TBC"/>
    <property type="match status" value="1"/>
</dbReference>